<comment type="cofactor">
    <cofactor evidence="14 15">
        <name>heme b</name>
        <dbReference type="ChEBI" id="CHEBI:60344"/>
    </cofactor>
    <text evidence="14 15">Binds 1 heme b (iron(II)-protoporphyrin IX) group per subunit.</text>
</comment>
<dbReference type="PANTHER" id="PTHR40255:SF1">
    <property type="entry name" value="PROTOPORPHYRINOGEN IX OXIDASE"/>
    <property type="match status" value="1"/>
</dbReference>
<organism evidence="16 17">
    <name type="scientific">Lichenicoccus roseus</name>
    <dbReference type="NCBI Taxonomy" id="2683649"/>
    <lineage>
        <taxon>Bacteria</taxon>
        <taxon>Pseudomonadati</taxon>
        <taxon>Pseudomonadota</taxon>
        <taxon>Alphaproteobacteria</taxon>
        <taxon>Acetobacterales</taxon>
        <taxon>Acetobacteraceae</taxon>
        <taxon>Lichenicoccus</taxon>
    </lineage>
</organism>
<dbReference type="GO" id="GO:0046872">
    <property type="term" value="F:metal ion binding"/>
    <property type="evidence" value="ECO:0007669"/>
    <property type="project" value="UniProtKB-UniRule"/>
</dbReference>
<comment type="caution">
    <text evidence="16">The sequence shown here is derived from an EMBL/GenBank/DDBJ whole genome shotgun (WGS) entry which is preliminary data.</text>
</comment>
<evidence type="ECO:0000313" key="16">
    <source>
        <dbReference type="EMBL" id="TLU71538.1"/>
    </source>
</evidence>
<evidence type="ECO:0000256" key="4">
    <source>
        <dbReference type="ARBA" id="ARBA00017504"/>
    </source>
</evidence>
<dbReference type="RefSeq" id="WP_138327175.1">
    <property type="nucleotide sequence ID" value="NZ_VCDI01000006.1"/>
</dbReference>
<keyword evidence="17" id="KW-1185">Reference proteome</keyword>
<evidence type="ECO:0000313" key="17">
    <source>
        <dbReference type="Proteomes" id="UP000305654"/>
    </source>
</evidence>
<feature type="transmembrane region" description="Helical" evidence="14">
    <location>
        <begin position="128"/>
        <end position="146"/>
    </location>
</feature>
<comment type="subunit">
    <text evidence="14">Homodimer.</text>
</comment>
<comment type="subcellular location">
    <subcellularLocation>
        <location evidence="1 14">Cell membrane</location>
        <topology evidence="1 14">Multi-pass membrane protein</topology>
    </subcellularLocation>
</comment>
<dbReference type="Pfam" id="PF03653">
    <property type="entry name" value="UPF0093"/>
    <property type="match status" value="1"/>
</dbReference>
<evidence type="ECO:0000256" key="15">
    <source>
        <dbReference type="PIRNR" id="PIRNR004638"/>
    </source>
</evidence>
<keyword evidence="8 14" id="KW-0479">Metal-binding</keyword>
<keyword evidence="6 14" id="KW-0349">Heme</keyword>
<reference evidence="16 17" key="1">
    <citation type="submission" date="2019-05" db="EMBL/GenBank/DDBJ databases">
        <authorList>
            <person name="Pankratov T."/>
            <person name="Grouzdev D."/>
        </authorList>
    </citation>
    <scope>NUCLEOTIDE SEQUENCE [LARGE SCALE GENOMIC DNA]</scope>
    <source>
        <strain evidence="16 17">KEBCLARHB70R</strain>
    </source>
</reference>
<dbReference type="Proteomes" id="UP000305654">
    <property type="component" value="Unassembled WGS sequence"/>
</dbReference>
<keyword evidence="10 14" id="KW-0560">Oxidoreductase</keyword>
<evidence type="ECO:0000256" key="6">
    <source>
        <dbReference type="ARBA" id="ARBA00022617"/>
    </source>
</evidence>
<dbReference type="GO" id="GO:0070818">
    <property type="term" value="F:protoporphyrinogen oxidase activity"/>
    <property type="evidence" value="ECO:0007669"/>
    <property type="project" value="UniProtKB-UniRule"/>
</dbReference>
<evidence type="ECO:0000256" key="10">
    <source>
        <dbReference type="ARBA" id="ARBA00023002"/>
    </source>
</evidence>
<evidence type="ECO:0000256" key="1">
    <source>
        <dbReference type="ARBA" id="ARBA00004651"/>
    </source>
</evidence>
<dbReference type="EMBL" id="VCDI01000006">
    <property type="protein sequence ID" value="TLU71538.1"/>
    <property type="molecule type" value="Genomic_DNA"/>
</dbReference>
<evidence type="ECO:0000256" key="14">
    <source>
        <dbReference type="HAMAP-Rule" id="MF_02239"/>
    </source>
</evidence>
<keyword evidence="9 14" id="KW-1133">Transmembrane helix</keyword>
<feature type="binding site" description="axial binding residue" evidence="14">
    <location>
        <position position="16"/>
    </location>
    <ligand>
        <name>heme</name>
        <dbReference type="ChEBI" id="CHEBI:30413"/>
    </ligand>
    <ligandPart>
        <name>Fe</name>
        <dbReference type="ChEBI" id="CHEBI:18248"/>
    </ligandPart>
</feature>
<name>A0A5R9JBB2_9PROT</name>
<evidence type="ECO:0000256" key="9">
    <source>
        <dbReference type="ARBA" id="ARBA00022989"/>
    </source>
</evidence>
<gene>
    <name evidence="16" type="primary">hemJ</name>
    <name evidence="16" type="ORF">FE263_16800</name>
</gene>
<dbReference type="PANTHER" id="PTHR40255">
    <property type="entry name" value="UPF0093 MEMBRANE PROTEIN SLR1790"/>
    <property type="match status" value="1"/>
</dbReference>
<comment type="catalytic activity">
    <reaction evidence="13 14 15">
        <text>protoporphyrinogen IX + 3 A = protoporphyrin IX + 3 AH2</text>
        <dbReference type="Rhea" id="RHEA:62000"/>
        <dbReference type="ChEBI" id="CHEBI:13193"/>
        <dbReference type="ChEBI" id="CHEBI:17499"/>
        <dbReference type="ChEBI" id="CHEBI:57306"/>
        <dbReference type="ChEBI" id="CHEBI:57307"/>
    </reaction>
</comment>
<protein>
    <recommendedName>
        <fullName evidence="4 14">Protoporphyrinogen IX oxidase</fullName>
        <shortName evidence="14">PPO</shortName>
        <ecNumber evidence="14 15">1.3.99.-</ecNumber>
    </recommendedName>
</protein>
<evidence type="ECO:0000256" key="8">
    <source>
        <dbReference type="ARBA" id="ARBA00022723"/>
    </source>
</evidence>
<dbReference type="OrthoDB" id="9800824at2"/>
<dbReference type="PIRSF" id="PIRSF004638">
    <property type="entry name" value="UCP004638"/>
    <property type="match status" value="1"/>
</dbReference>
<dbReference type="EC" id="1.3.99.-" evidence="14 15"/>
<sequence>MIEALGPYLLWEKSLHVVSVIAWMAGLFYLPRLFVYHCQAPAGSPQSELFKTMERRLLRGIMNPAMIASFGFGILLVLTPGAVDWHAGWWWVKLISALLMAGFHGACAGWRRDFALDRNARPEKFFRVANEVPTILMLVIVIMAIVQPF</sequence>
<dbReference type="GO" id="GO:0006782">
    <property type="term" value="P:protoporphyrinogen IX biosynthetic process"/>
    <property type="evidence" value="ECO:0007669"/>
    <property type="project" value="UniProtKB-UniRule"/>
</dbReference>
<evidence type="ECO:0000256" key="5">
    <source>
        <dbReference type="ARBA" id="ARBA00022475"/>
    </source>
</evidence>
<comment type="similarity">
    <text evidence="3 14 15">Belongs to the HemJ family.</text>
</comment>
<feature type="transmembrane region" description="Helical" evidence="14">
    <location>
        <begin position="90"/>
        <end position="107"/>
    </location>
</feature>
<feature type="transmembrane region" description="Helical" evidence="14">
    <location>
        <begin position="57"/>
        <end position="78"/>
    </location>
</feature>
<comment type="function">
    <text evidence="14 15">Catalyzes the oxidation of protoporphyrinogen IX to protoporphyrin IX.</text>
</comment>
<dbReference type="UniPathway" id="UPA00251">
    <property type="reaction ID" value="UER00324"/>
</dbReference>
<dbReference type="NCBIfam" id="TIGR00701">
    <property type="entry name" value="protoporphyrinogen oxidase HemJ"/>
    <property type="match status" value="1"/>
</dbReference>
<evidence type="ECO:0000256" key="13">
    <source>
        <dbReference type="ARBA" id="ARBA00048390"/>
    </source>
</evidence>
<evidence type="ECO:0000256" key="3">
    <source>
        <dbReference type="ARBA" id="ARBA00006501"/>
    </source>
</evidence>
<accession>A0A5R9JBB2</accession>
<evidence type="ECO:0000256" key="12">
    <source>
        <dbReference type="ARBA" id="ARBA00023136"/>
    </source>
</evidence>
<keyword evidence="5 14" id="KW-1003">Cell membrane</keyword>
<dbReference type="HAMAP" id="MF_02239">
    <property type="entry name" value="HemJ"/>
    <property type="match status" value="1"/>
</dbReference>
<feature type="transmembrane region" description="Helical" evidence="14">
    <location>
        <begin position="15"/>
        <end position="36"/>
    </location>
</feature>
<comment type="pathway">
    <text evidence="2 14 15">Porphyrin-containing compound metabolism; protoporphyrin-IX biosynthesis; protoporphyrin-IX from protoporphyrinogen-IX: step 1/1.</text>
</comment>
<keyword evidence="12 14" id="KW-0472">Membrane</keyword>
<keyword evidence="7 14" id="KW-0812">Transmembrane</keyword>
<dbReference type="GO" id="GO:0005886">
    <property type="term" value="C:plasma membrane"/>
    <property type="evidence" value="ECO:0007669"/>
    <property type="project" value="UniProtKB-SubCell"/>
</dbReference>
<proteinExistence type="inferred from homology"/>
<feature type="binding site" description="axial binding residue" evidence="14">
    <location>
        <position position="93"/>
    </location>
    <ligand>
        <name>heme</name>
        <dbReference type="ChEBI" id="CHEBI:30413"/>
    </ligand>
    <ligandPart>
        <name>Fe</name>
        <dbReference type="ChEBI" id="CHEBI:18248"/>
    </ligandPart>
</feature>
<evidence type="ECO:0000256" key="7">
    <source>
        <dbReference type="ARBA" id="ARBA00022692"/>
    </source>
</evidence>
<dbReference type="AlphaFoldDB" id="A0A5R9JBB2"/>
<evidence type="ECO:0000256" key="2">
    <source>
        <dbReference type="ARBA" id="ARBA00005073"/>
    </source>
</evidence>
<dbReference type="InterPro" id="IPR005265">
    <property type="entry name" value="HemJ-like"/>
</dbReference>
<evidence type="ECO:0000256" key="11">
    <source>
        <dbReference type="ARBA" id="ARBA00023004"/>
    </source>
</evidence>
<keyword evidence="11 14" id="KW-0408">Iron</keyword>